<name>A0A3M8K9K5_9CORY</name>
<sequence length="330" mass="34361">MVFLANSRTTRALAAVVIASALGLTACSSEEVDTSVESAVGLSVDAPRVTLQSSGTGTAEVLGYRDITEESDTVQQEIEVEVSEGFDQTLVQADAVDVAAPAGGEVQALTLPLSGSTLAAEDADPDNEERAATRDVELILGEPAITNLELTEDVRSAEGFTLGWRAEDNGEVSTVRVAAPVDATDTGRAIAEQALFKLLSLPIIFPEEELAPGAVWTVDSRVTGEATLLQTTTYTLASVDGDTVELDVEVQQRPALGALELDGQEGAEELTGQTLSVLNSNTTSEGSLTVDLTKPLPVDGSVAFTTRVIYGGADSDVRIVQDSTTALTFG</sequence>
<organism evidence="1 2">
    <name type="scientific">Corynebacterium alimapuense</name>
    <dbReference type="NCBI Taxonomy" id="1576874"/>
    <lineage>
        <taxon>Bacteria</taxon>
        <taxon>Bacillati</taxon>
        <taxon>Actinomycetota</taxon>
        <taxon>Actinomycetes</taxon>
        <taxon>Mycobacteriales</taxon>
        <taxon>Corynebacteriaceae</taxon>
        <taxon>Corynebacterium</taxon>
    </lineage>
</organism>
<protein>
    <submittedName>
        <fullName evidence="1">Uncharacterized protein</fullName>
    </submittedName>
</protein>
<dbReference type="Pfam" id="PF19777">
    <property type="entry name" value="DUF6263"/>
    <property type="match status" value="1"/>
</dbReference>
<gene>
    <name evidence="1" type="ORF">C5L39_03725</name>
</gene>
<dbReference type="Proteomes" id="UP000266975">
    <property type="component" value="Unassembled WGS sequence"/>
</dbReference>
<dbReference type="RefSeq" id="WP_123047521.1">
    <property type="nucleotide sequence ID" value="NZ_PTJO01000003.1"/>
</dbReference>
<dbReference type="AlphaFoldDB" id="A0A3M8K9K5"/>
<keyword evidence="2" id="KW-1185">Reference proteome</keyword>
<dbReference type="EMBL" id="PTJO01000003">
    <property type="protein sequence ID" value="RNE49475.1"/>
    <property type="molecule type" value="Genomic_DNA"/>
</dbReference>
<evidence type="ECO:0000313" key="2">
    <source>
        <dbReference type="Proteomes" id="UP000266975"/>
    </source>
</evidence>
<dbReference type="InterPro" id="IPR046230">
    <property type="entry name" value="DUF6263"/>
</dbReference>
<dbReference type="OrthoDB" id="4566419at2"/>
<proteinExistence type="predicted"/>
<evidence type="ECO:0000313" key="1">
    <source>
        <dbReference type="EMBL" id="RNE49475.1"/>
    </source>
</evidence>
<reference evidence="1 2" key="1">
    <citation type="submission" date="2018-02" db="EMBL/GenBank/DDBJ databases">
        <title>Corynebacterium alimpuense sp. nov., a marine obligate actinomycete isolated from sediments of Valparaiso bay, Chile.</title>
        <authorList>
            <person name="Claverias F."/>
            <person name="Gonzales-Siles L."/>
            <person name="Salva-Serra F."/>
            <person name="Inganaes E."/>
            <person name="Molin K."/>
            <person name="Cumsille A."/>
            <person name="Undabarrena A."/>
            <person name="Couve E."/>
            <person name="Moore E.R.B."/>
            <person name="Gomila M."/>
            <person name="Camara B."/>
        </authorList>
    </citation>
    <scope>NUCLEOTIDE SEQUENCE [LARGE SCALE GENOMIC DNA]</scope>
    <source>
        <strain evidence="1 2">CCUG 69366</strain>
    </source>
</reference>
<comment type="caution">
    <text evidence="1">The sequence shown here is derived from an EMBL/GenBank/DDBJ whole genome shotgun (WGS) entry which is preliminary data.</text>
</comment>
<accession>A0A3M8K9K5</accession>